<dbReference type="Pfam" id="PF01547">
    <property type="entry name" value="SBP_bac_1"/>
    <property type="match status" value="1"/>
</dbReference>
<dbReference type="InterPro" id="IPR050490">
    <property type="entry name" value="Bact_solute-bd_prot1"/>
</dbReference>
<name>A0A6J4U5X1_9BACT</name>
<gene>
    <name evidence="8" type="ORF">AVDCRST_MAG33-97</name>
</gene>
<organism evidence="8">
    <name type="scientific">uncultured Thermomicrobiales bacterium</name>
    <dbReference type="NCBI Taxonomy" id="1645740"/>
    <lineage>
        <taxon>Bacteria</taxon>
        <taxon>Pseudomonadati</taxon>
        <taxon>Thermomicrobiota</taxon>
        <taxon>Thermomicrobia</taxon>
        <taxon>Thermomicrobiales</taxon>
        <taxon>environmental samples</taxon>
    </lineage>
</organism>
<comment type="similarity">
    <text evidence="2">Belongs to the bacterial solute-binding protein 1 family.</text>
</comment>
<reference evidence="8" key="1">
    <citation type="submission" date="2020-02" db="EMBL/GenBank/DDBJ databases">
        <authorList>
            <person name="Meier V. D."/>
        </authorList>
    </citation>
    <scope>NUCLEOTIDE SEQUENCE</scope>
    <source>
        <strain evidence="8">AVDCRST_MAG33</strain>
    </source>
</reference>
<evidence type="ECO:0000313" key="8">
    <source>
        <dbReference type="EMBL" id="CAA9541911.1"/>
    </source>
</evidence>
<sequence>MSGKNLEAALSHRIDRRKLIGTAAATAGALSLVRPSLSAAQDPVELTWGTWGNTGEIQRFQEYTDSFNAANPGIRMELIPSPNDGYDERLLTQLNGGSAPDLFYVGDGIISQLVKNNAVLDITDMLSGPNSMSKPEQFAGDLWGASVSPEGRYFGTTVDCNPLVLWYNRGLLREVGVTTMPADLYEAGQWNWQAFQAMCDQIRAAGRTPYVLPDWWAGRYGWTSSNAGKVYDAGQYVAHQDPKSVEAFQFIADNLASENFVYAGGLPEGQGDTVQMMSGQLGFISVGRWGLPLFKENPALDVDIVPNPTNTGNKLEPGPVAVAYISINAATEHPEEAFTYLTNFVSPAGQQFRLQGGGNAVPSIQGVEEVVLEGGLPEHAQYFIDARAGFAAYREEVGTPGLSTAIDDRMETFFLDGGDVQATLNEIAEMANTAIANGGV</sequence>
<protein>
    <submittedName>
        <fullName evidence="8">ABC transporter, substrate-binding protein (Cluster 1, maltose/g3p/polyamine/iron)</fullName>
    </submittedName>
</protein>
<evidence type="ECO:0000256" key="5">
    <source>
        <dbReference type="ARBA" id="ARBA00023136"/>
    </source>
</evidence>
<dbReference type="InterPro" id="IPR006311">
    <property type="entry name" value="TAT_signal"/>
</dbReference>
<evidence type="ECO:0000256" key="2">
    <source>
        <dbReference type="ARBA" id="ARBA00008520"/>
    </source>
</evidence>
<dbReference type="PANTHER" id="PTHR43649:SF33">
    <property type="entry name" value="POLYGALACTURONAN_RHAMNOGALACTURONAN-BINDING PROTEIN YTCQ"/>
    <property type="match status" value="1"/>
</dbReference>
<proteinExistence type="inferred from homology"/>
<evidence type="ECO:0000256" key="1">
    <source>
        <dbReference type="ARBA" id="ARBA00004418"/>
    </source>
</evidence>
<accession>A0A6J4U5X1</accession>
<dbReference type="PANTHER" id="PTHR43649">
    <property type="entry name" value="ARABINOSE-BINDING PROTEIN-RELATED"/>
    <property type="match status" value="1"/>
</dbReference>
<dbReference type="EMBL" id="CADCWK010000008">
    <property type="protein sequence ID" value="CAA9541911.1"/>
    <property type="molecule type" value="Genomic_DNA"/>
</dbReference>
<evidence type="ECO:0000256" key="7">
    <source>
        <dbReference type="ARBA" id="ARBA00023288"/>
    </source>
</evidence>
<dbReference type="PROSITE" id="PS51318">
    <property type="entry name" value="TAT"/>
    <property type="match status" value="1"/>
</dbReference>
<dbReference type="InterPro" id="IPR006059">
    <property type="entry name" value="SBP"/>
</dbReference>
<dbReference type="SUPFAM" id="SSF53850">
    <property type="entry name" value="Periplasmic binding protein-like II"/>
    <property type="match status" value="1"/>
</dbReference>
<dbReference type="GO" id="GO:0042597">
    <property type="term" value="C:periplasmic space"/>
    <property type="evidence" value="ECO:0007669"/>
    <property type="project" value="UniProtKB-SubCell"/>
</dbReference>
<keyword evidence="5" id="KW-0472">Membrane</keyword>
<dbReference type="AlphaFoldDB" id="A0A6J4U5X1"/>
<evidence type="ECO:0000256" key="6">
    <source>
        <dbReference type="ARBA" id="ARBA00023139"/>
    </source>
</evidence>
<keyword evidence="6" id="KW-0564">Palmitate</keyword>
<keyword evidence="4" id="KW-0732">Signal</keyword>
<dbReference type="CDD" id="cd13585">
    <property type="entry name" value="PBP2_TMBP_like"/>
    <property type="match status" value="1"/>
</dbReference>
<keyword evidence="3" id="KW-1003">Cell membrane</keyword>
<evidence type="ECO:0000256" key="3">
    <source>
        <dbReference type="ARBA" id="ARBA00022475"/>
    </source>
</evidence>
<dbReference type="Gene3D" id="3.40.190.10">
    <property type="entry name" value="Periplasmic binding protein-like II"/>
    <property type="match status" value="1"/>
</dbReference>
<evidence type="ECO:0000256" key="4">
    <source>
        <dbReference type="ARBA" id="ARBA00022729"/>
    </source>
</evidence>
<keyword evidence="7" id="KW-0449">Lipoprotein</keyword>
<comment type="subcellular location">
    <subcellularLocation>
        <location evidence="1">Periplasm</location>
    </subcellularLocation>
</comment>